<dbReference type="Pfam" id="PF07690">
    <property type="entry name" value="MFS_1"/>
    <property type="match status" value="1"/>
</dbReference>
<feature type="transmembrane region" description="Helical" evidence="8">
    <location>
        <begin position="139"/>
        <end position="163"/>
    </location>
</feature>
<dbReference type="InterPro" id="IPR020846">
    <property type="entry name" value="MFS_dom"/>
</dbReference>
<evidence type="ECO:0000313" key="10">
    <source>
        <dbReference type="EMBL" id="KAF2193889.1"/>
    </source>
</evidence>
<feature type="transmembrane region" description="Helical" evidence="8">
    <location>
        <begin position="169"/>
        <end position="188"/>
    </location>
</feature>
<dbReference type="EMBL" id="ML994612">
    <property type="protein sequence ID" value="KAF2193889.1"/>
    <property type="molecule type" value="Genomic_DNA"/>
</dbReference>
<evidence type="ECO:0000256" key="1">
    <source>
        <dbReference type="ARBA" id="ARBA00004141"/>
    </source>
</evidence>
<feature type="transmembrane region" description="Helical" evidence="8">
    <location>
        <begin position="483"/>
        <end position="501"/>
    </location>
</feature>
<accession>A0A6A6ESX5</accession>
<protein>
    <submittedName>
        <fullName evidence="10">Major facilitator superfamily protein</fullName>
    </submittedName>
</protein>
<dbReference type="SUPFAM" id="SSF103473">
    <property type="entry name" value="MFS general substrate transporter"/>
    <property type="match status" value="1"/>
</dbReference>
<feature type="transmembrane region" description="Helical" evidence="8">
    <location>
        <begin position="277"/>
        <end position="301"/>
    </location>
</feature>
<gene>
    <name evidence="10" type="ORF">K469DRAFT_548451</name>
</gene>
<dbReference type="OrthoDB" id="10021397at2759"/>
<keyword evidence="5 8" id="KW-0472">Membrane</keyword>
<dbReference type="Gene3D" id="1.20.1720.10">
    <property type="entry name" value="Multidrug resistance protein D"/>
    <property type="match status" value="1"/>
</dbReference>
<comment type="subcellular location">
    <subcellularLocation>
        <location evidence="1">Membrane</location>
        <topology evidence="1">Multi-pass membrane protein</topology>
    </subcellularLocation>
</comment>
<feature type="transmembrane region" description="Helical" evidence="8">
    <location>
        <begin position="80"/>
        <end position="100"/>
    </location>
</feature>
<dbReference type="AlphaFoldDB" id="A0A6A6ESX5"/>
<feature type="transmembrane region" description="Helical" evidence="8">
    <location>
        <begin position="50"/>
        <end position="68"/>
    </location>
</feature>
<feature type="transmembrane region" description="Helical" evidence="8">
    <location>
        <begin position="106"/>
        <end position="127"/>
    </location>
</feature>
<dbReference type="PRINTS" id="PR01036">
    <property type="entry name" value="TCRTETB"/>
</dbReference>
<feature type="transmembrane region" description="Helical" evidence="8">
    <location>
        <begin position="401"/>
        <end position="426"/>
    </location>
</feature>
<feature type="transmembrane region" description="Helical" evidence="8">
    <location>
        <begin position="12"/>
        <end position="38"/>
    </location>
</feature>
<dbReference type="PANTHER" id="PTHR23501">
    <property type="entry name" value="MAJOR FACILITATOR SUPERFAMILY"/>
    <property type="match status" value="1"/>
</dbReference>
<evidence type="ECO:0000256" key="5">
    <source>
        <dbReference type="ARBA" id="ARBA00023136"/>
    </source>
</evidence>
<keyword evidence="11" id="KW-1185">Reference proteome</keyword>
<organism evidence="10 11">
    <name type="scientific">Zopfia rhizophila CBS 207.26</name>
    <dbReference type="NCBI Taxonomy" id="1314779"/>
    <lineage>
        <taxon>Eukaryota</taxon>
        <taxon>Fungi</taxon>
        <taxon>Dikarya</taxon>
        <taxon>Ascomycota</taxon>
        <taxon>Pezizomycotina</taxon>
        <taxon>Dothideomycetes</taxon>
        <taxon>Dothideomycetes incertae sedis</taxon>
        <taxon>Zopfiaceae</taxon>
        <taxon>Zopfia</taxon>
    </lineage>
</organism>
<proteinExistence type="predicted"/>
<evidence type="ECO:0000256" key="6">
    <source>
        <dbReference type="ARBA" id="ARBA00023180"/>
    </source>
</evidence>
<evidence type="ECO:0000256" key="3">
    <source>
        <dbReference type="ARBA" id="ARBA00022692"/>
    </source>
</evidence>
<keyword evidence="4 8" id="KW-1133">Transmembrane helix</keyword>
<feature type="region of interest" description="Disordered" evidence="7">
    <location>
        <begin position="520"/>
        <end position="547"/>
    </location>
</feature>
<name>A0A6A6ESX5_9PEZI</name>
<evidence type="ECO:0000256" key="4">
    <source>
        <dbReference type="ARBA" id="ARBA00022989"/>
    </source>
</evidence>
<dbReference type="PROSITE" id="PS50850">
    <property type="entry name" value="MFS"/>
    <property type="match status" value="1"/>
</dbReference>
<evidence type="ECO:0000256" key="8">
    <source>
        <dbReference type="SAM" id="Phobius"/>
    </source>
</evidence>
<dbReference type="InterPro" id="IPR036259">
    <property type="entry name" value="MFS_trans_sf"/>
</dbReference>
<sequence length="547" mass="58733">MEVEKKEPKTFRFYCIIAATVFCSVLTALEGSIIPTSLPSIIADLGGGQVYIWAANAYYVAICVFQPLQGQLANVFGRRWPMITSTATFVLGSGICGGATNMTTLMAGRVVQGIGAGGINVLSQIVVSDLVPLRERGGYFALTFGCVGLGTALGPFIGGVIVQHSTWRWVFYLNLPVGGLALVLLFMFLHVNYNREKTFADKLTNIDWAGNAIFIASVTSILVGLAWAGSIHPWSDYEVLVPLILGFAGLAGFLFFESRLRLAPTMPLHLMSNRTSATAFVLAFIQTMAMIWPLFFLPVYFQGVLKASTTMSGVMLLPSILALIPGTAVGGAVMNKTGRYRLVQHAGFALVTTGFGLFSMLDEHSSTGWWIGFQILFSFGAGSLMPTMLPAILAPLAESDTALATALCAFLRSFGLMWGTAIPAAVFNTRFDQLAPGRITDQFVTDELTRGRAYEHATAVFVNSLKPETAVQVTSVLSDSLKLAWQVGIAVSGFAFLLVFVEKEVPLRKKLETDYGIAEKEKGKTADGAAEAEEGEVTPSTAGKAET</sequence>
<dbReference type="InterPro" id="IPR011701">
    <property type="entry name" value="MFS"/>
</dbReference>
<feature type="transmembrane region" description="Helical" evidence="8">
    <location>
        <begin position="342"/>
        <end position="361"/>
    </location>
</feature>
<dbReference type="PANTHER" id="PTHR23501:SF187">
    <property type="entry name" value="MAJOR FACILITATOR SUPERFAMILY (MFS) PROFILE DOMAIN-CONTAINING PROTEIN"/>
    <property type="match status" value="1"/>
</dbReference>
<evidence type="ECO:0000259" key="9">
    <source>
        <dbReference type="PROSITE" id="PS50850"/>
    </source>
</evidence>
<keyword evidence="3 8" id="KW-0812">Transmembrane</keyword>
<evidence type="ECO:0000256" key="7">
    <source>
        <dbReference type="SAM" id="MobiDB-lite"/>
    </source>
</evidence>
<feature type="transmembrane region" description="Helical" evidence="8">
    <location>
        <begin position="208"/>
        <end position="227"/>
    </location>
</feature>
<keyword evidence="2" id="KW-0813">Transport</keyword>
<dbReference type="Proteomes" id="UP000800200">
    <property type="component" value="Unassembled WGS sequence"/>
</dbReference>
<keyword evidence="6" id="KW-0325">Glycoprotein</keyword>
<feature type="transmembrane region" description="Helical" evidence="8">
    <location>
        <begin position="367"/>
        <end position="389"/>
    </location>
</feature>
<feature type="domain" description="Major facilitator superfamily (MFS) profile" evidence="9">
    <location>
        <begin position="16"/>
        <end position="470"/>
    </location>
</feature>
<dbReference type="GO" id="GO:0022857">
    <property type="term" value="F:transmembrane transporter activity"/>
    <property type="evidence" value="ECO:0007669"/>
    <property type="project" value="InterPro"/>
</dbReference>
<reference evidence="10" key="1">
    <citation type="journal article" date="2020" name="Stud. Mycol.">
        <title>101 Dothideomycetes genomes: a test case for predicting lifestyles and emergence of pathogens.</title>
        <authorList>
            <person name="Haridas S."/>
            <person name="Albert R."/>
            <person name="Binder M."/>
            <person name="Bloem J."/>
            <person name="Labutti K."/>
            <person name="Salamov A."/>
            <person name="Andreopoulos B."/>
            <person name="Baker S."/>
            <person name="Barry K."/>
            <person name="Bills G."/>
            <person name="Bluhm B."/>
            <person name="Cannon C."/>
            <person name="Castanera R."/>
            <person name="Culley D."/>
            <person name="Daum C."/>
            <person name="Ezra D."/>
            <person name="Gonzalez J."/>
            <person name="Henrissat B."/>
            <person name="Kuo A."/>
            <person name="Liang C."/>
            <person name="Lipzen A."/>
            <person name="Lutzoni F."/>
            <person name="Magnuson J."/>
            <person name="Mondo S."/>
            <person name="Nolan M."/>
            <person name="Ohm R."/>
            <person name="Pangilinan J."/>
            <person name="Park H.-J."/>
            <person name="Ramirez L."/>
            <person name="Alfaro M."/>
            <person name="Sun H."/>
            <person name="Tritt A."/>
            <person name="Yoshinaga Y."/>
            <person name="Zwiers L.-H."/>
            <person name="Turgeon B."/>
            <person name="Goodwin S."/>
            <person name="Spatafora J."/>
            <person name="Crous P."/>
            <person name="Grigoriev I."/>
        </authorList>
    </citation>
    <scope>NUCLEOTIDE SEQUENCE</scope>
    <source>
        <strain evidence="10">CBS 207.26</strain>
    </source>
</reference>
<feature type="transmembrane region" description="Helical" evidence="8">
    <location>
        <begin position="239"/>
        <end position="256"/>
    </location>
</feature>
<evidence type="ECO:0000313" key="11">
    <source>
        <dbReference type="Proteomes" id="UP000800200"/>
    </source>
</evidence>
<feature type="transmembrane region" description="Helical" evidence="8">
    <location>
        <begin position="313"/>
        <end position="335"/>
    </location>
</feature>
<dbReference type="Gene3D" id="1.20.1250.20">
    <property type="entry name" value="MFS general substrate transporter like domains"/>
    <property type="match status" value="1"/>
</dbReference>
<evidence type="ECO:0000256" key="2">
    <source>
        <dbReference type="ARBA" id="ARBA00022448"/>
    </source>
</evidence>
<dbReference type="CDD" id="cd17502">
    <property type="entry name" value="MFS_Azr1_MDR_like"/>
    <property type="match status" value="1"/>
</dbReference>
<dbReference type="GO" id="GO:0005886">
    <property type="term" value="C:plasma membrane"/>
    <property type="evidence" value="ECO:0007669"/>
    <property type="project" value="TreeGrafter"/>
</dbReference>